<keyword evidence="3" id="KW-1185">Reference proteome</keyword>
<organism evidence="2 3">
    <name type="scientific">Cuscuta campestris</name>
    <dbReference type="NCBI Taxonomy" id="132261"/>
    <lineage>
        <taxon>Eukaryota</taxon>
        <taxon>Viridiplantae</taxon>
        <taxon>Streptophyta</taxon>
        <taxon>Embryophyta</taxon>
        <taxon>Tracheophyta</taxon>
        <taxon>Spermatophyta</taxon>
        <taxon>Magnoliopsida</taxon>
        <taxon>eudicotyledons</taxon>
        <taxon>Gunneridae</taxon>
        <taxon>Pentapetalae</taxon>
        <taxon>asterids</taxon>
        <taxon>lamiids</taxon>
        <taxon>Solanales</taxon>
        <taxon>Convolvulaceae</taxon>
        <taxon>Cuscuteae</taxon>
        <taxon>Cuscuta</taxon>
        <taxon>Cuscuta subgen. Grammica</taxon>
        <taxon>Cuscuta sect. Cleistogrammica</taxon>
    </lineage>
</organism>
<dbReference type="EMBL" id="OOIL02001788">
    <property type="protein sequence ID" value="VFQ78207.1"/>
    <property type="molecule type" value="Genomic_DNA"/>
</dbReference>
<feature type="region of interest" description="Disordered" evidence="1">
    <location>
        <begin position="74"/>
        <end position="101"/>
    </location>
</feature>
<feature type="compositionally biased region" description="Basic and acidic residues" evidence="1">
    <location>
        <begin position="17"/>
        <end position="31"/>
    </location>
</feature>
<protein>
    <submittedName>
        <fullName evidence="2">Uncharacterized protein</fullName>
    </submittedName>
</protein>
<feature type="region of interest" description="Disordered" evidence="1">
    <location>
        <begin position="1"/>
        <end position="41"/>
    </location>
</feature>
<sequence>MVTKGDERLEEDEEDARLEKDEEEMATRGDDRLEEDEEDWRPEEKIHGVVKIFTFLKPSSNQKHKHFTHVALLQRKMAKGTKDKSSSGSQPTPSPTSPETNVVILRMAKKYMGTSYWNAQALVSPYMGEKRFHQGLGQVWASHAQLKVAQEWNKAPLQSQEEIDCL</sequence>
<feature type="compositionally biased region" description="Acidic residues" evidence="1">
    <location>
        <begin position="32"/>
        <end position="41"/>
    </location>
</feature>
<accession>A0A484LPS5</accession>
<gene>
    <name evidence="2" type="ORF">CCAM_LOCUS19983</name>
</gene>
<evidence type="ECO:0000256" key="1">
    <source>
        <dbReference type="SAM" id="MobiDB-lite"/>
    </source>
</evidence>
<dbReference type="AlphaFoldDB" id="A0A484LPS5"/>
<reference evidence="2 3" key="1">
    <citation type="submission" date="2018-04" db="EMBL/GenBank/DDBJ databases">
        <authorList>
            <person name="Vogel A."/>
        </authorList>
    </citation>
    <scope>NUCLEOTIDE SEQUENCE [LARGE SCALE GENOMIC DNA]</scope>
</reference>
<evidence type="ECO:0000313" key="2">
    <source>
        <dbReference type="EMBL" id="VFQ78207.1"/>
    </source>
</evidence>
<name>A0A484LPS5_9ASTE</name>
<dbReference type="Proteomes" id="UP000595140">
    <property type="component" value="Unassembled WGS sequence"/>
</dbReference>
<evidence type="ECO:0000313" key="3">
    <source>
        <dbReference type="Proteomes" id="UP000595140"/>
    </source>
</evidence>
<proteinExistence type="predicted"/>